<protein>
    <submittedName>
        <fullName evidence="17">Penicillin-binding protein</fullName>
    </submittedName>
</protein>
<name>A0A2L0D2D1_9STRE</name>
<evidence type="ECO:0000259" key="16">
    <source>
        <dbReference type="PROSITE" id="PS51178"/>
    </source>
</evidence>
<proteinExistence type="inferred from homology"/>
<dbReference type="Proteomes" id="UP000238956">
    <property type="component" value="Chromosome"/>
</dbReference>
<keyword evidence="18" id="KW-1185">Reference proteome</keyword>
<keyword evidence="10 15" id="KW-0472">Membrane</keyword>
<dbReference type="Gene3D" id="3.40.710.10">
    <property type="entry name" value="DD-peptidase/beta-lactamase superfamily"/>
    <property type="match status" value="1"/>
</dbReference>
<evidence type="ECO:0000256" key="15">
    <source>
        <dbReference type="SAM" id="Phobius"/>
    </source>
</evidence>
<dbReference type="GO" id="GO:0008658">
    <property type="term" value="F:penicillin binding"/>
    <property type="evidence" value="ECO:0007669"/>
    <property type="project" value="InterPro"/>
</dbReference>
<dbReference type="SUPFAM" id="SSF54184">
    <property type="entry name" value="Penicillin-binding protein 2x (pbp-2x), c-terminal domain"/>
    <property type="match status" value="2"/>
</dbReference>
<dbReference type="GO" id="GO:0071555">
    <property type="term" value="P:cell wall organization"/>
    <property type="evidence" value="ECO:0007669"/>
    <property type="project" value="UniProtKB-KW"/>
</dbReference>
<dbReference type="Gene3D" id="3.30.70.2110">
    <property type="match status" value="1"/>
</dbReference>
<evidence type="ECO:0000256" key="11">
    <source>
        <dbReference type="ARBA" id="ARBA00023251"/>
    </source>
</evidence>
<dbReference type="SMART" id="SM00740">
    <property type="entry name" value="PASTA"/>
    <property type="match status" value="2"/>
</dbReference>
<dbReference type="Gene3D" id="2.20.70.70">
    <property type="match status" value="2"/>
</dbReference>
<keyword evidence="7" id="KW-0133">Cell shape</keyword>
<evidence type="ECO:0000313" key="17">
    <source>
        <dbReference type="EMBL" id="AUW95956.1"/>
    </source>
</evidence>
<dbReference type="SUPFAM" id="SSF56519">
    <property type="entry name" value="Penicillin binding protein dimerisation domain"/>
    <property type="match status" value="1"/>
</dbReference>
<keyword evidence="8" id="KW-0573">Peptidoglycan synthesis</keyword>
<dbReference type="GO" id="GO:0005886">
    <property type="term" value="C:plasma membrane"/>
    <property type="evidence" value="ECO:0007669"/>
    <property type="project" value="UniProtKB-SubCell"/>
</dbReference>
<keyword evidence="9 15" id="KW-1133">Transmembrane helix</keyword>
<dbReference type="RefSeq" id="WP_104967297.1">
    <property type="nucleotide sequence ID" value="NZ_CP025536.1"/>
</dbReference>
<accession>A0A2L0D2D1</accession>
<dbReference type="Pfam" id="PF03717">
    <property type="entry name" value="PBP_dimer"/>
    <property type="match status" value="1"/>
</dbReference>
<dbReference type="OrthoDB" id="9804124at2"/>
<sequence>MSKLRKLFLDYVVKIRKEYPEENRRYAGQNLMILTVFIFFVFVINFAVIVGSDSKFGVNLSEGAKAVYNTRTTLQARRGSIFDRNGNVIAENSTTYSVYAIIDKTYVNADQEKLYVQASQFDKVAEIFSELLGMEKKYVISQLNQKKLTQVSFGTKGSNLSYSKMSALKEAVEKAKIKGISFDTSTSRMYPNGVFASQFIGLAQRHTEEDGSTLLSGVTGVEASLNDVLSGKDGLVEYEKDRNGNILLGTQSVVKKAVDGRDVYTTLSAPLQTYLETQMDAFQAEAKGKFASATIVNSQTGEILATTQRPSFNSDTLEGLEEKNFSWQDMLYQTNYEPGSTMKVMTLASAIDDKKFKANEYFTNSGLDLSGIIVNDWSVNNGTAGIQTMTFAQGFAYSSNVGMILLEQKMGNAKWRDYLTKFRFGEPTYFGMGAESAGVISNNSVNTSTSAFGQGISVTQSQMLRAFSGVSNDGEMLEPQFISQVVNHNDSTSRVAKPEIVGKPVSKKAAEETREHMVAVGTTPYYGTLYANWLGEPIIQVGNESIAVKSGIAEIAKEDGSGYLTGEHDYIYSVVAMVPAEKPIFTMYVTVQQPGSWKGLEWRTIFNPVLQEAMTMQDQLLTSVADKEKRSETIYEMPDFIGESSATAVETLRKNLVHPILVGDGAKVSKISVTKGTKLKANQQILVQAGKVDEMPDMYGWSKRNVQAFAKWNDLSITLKGSGKVVKQNTDVGTPFRKKKNIKITLGD</sequence>
<dbReference type="AlphaFoldDB" id="A0A2L0D2D1"/>
<dbReference type="SUPFAM" id="SSF56601">
    <property type="entry name" value="beta-lactamase/transpeptidase-like"/>
    <property type="match status" value="1"/>
</dbReference>
<dbReference type="GO" id="GO:0008360">
    <property type="term" value="P:regulation of cell shape"/>
    <property type="evidence" value="ECO:0007669"/>
    <property type="project" value="UniProtKB-KW"/>
</dbReference>
<dbReference type="FunFam" id="3.40.710.10:FF:000095">
    <property type="entry name" value="Penicillin-binding protein 2x"/>
    <property type="match status" value="1"/>
</dbReference>
<evidence type="ECO:0000256" key="7">
    <source>
        <dbReference type="ARBA" id="ARBA00022960"/>
    </source>
</evidence>
<dbReference type="GeneID" id="98392652"/>
<evidence type="ECO:0000256" key="5">
    <source>
        <dbReference type="ARBA" id="ARBA00022692"/>
    </source>
</evidence>
<dbReference type="CDD" id="cd06575">
    <property type="entry name" value="PASTA_Pbp2x-like_2"/>
    <property type="match status" value="1"/>
</dbReference>
<keyword evidence="11" id="KW-0046">Antibiotic resistance</keyword>
<evidence type="ECO:0000256" key="13">
    <source>
        <dbReference type="ARBA" id="ARBA00023316"/>
    </source>
</evidence>
<dbReference type="GO" id="GO:0046677">
    <property type="term" value="P:response to antibiotic"/>
    <property type="evidence" value="ECO:0007669"/>
    <property type="project" value="UniProtKB-KW"/>
</dbReference>
<evidence type="ECO:0000256" key="12">
    <source>
        <dbReference type="ARBA" id="ARBA00023306"/>
    </source>
</evidence>
<dbReference type="InterPro" id="IPR005311">
    <property type="entry name" value="PBP_dimer"/>
</dbReference>
<dbReference type="CDD" id="cd06576">
    <property type="entry name" value="PASTA_Pbp2x-like_1"/>
    <property type="match status" value="1"/>
</dbReference>
<dbReference type="NCBIfam" id="NF038271">
    <property type="entry name" value="strep_PBP2X"/>
    <property type="match status" value="1"/>
</dbReference>
<dbReference type="Pfam" id="PF03793">
    <property type="entry name" value="PASTA"/>
    <property type="match status" value="2"/>
</dbReference>
<evidence type="ECO:0000256" key="4">
    <source>
        <dbReference type="ARBA" id="ARBA00022618"/>
    </source>
</evidence>
<reference evidence="17 18" key="1">
    <citation type="submission" date="2017-12" db="EMBL/GenBank/DDBJ databases">
        <authorList>
            <person name="Hurst M.R.H."/>
        </authorList>
    </citation>
    <scope>NUCLEOTIDE SEQUENCE [LARGE SCALE GENOMIC DNA]</scope>
    <source>
        <strain evidence="17 18">TH11417</strain>
    </source>
</reference>
<evidence type="ECO:0000313" key="18">
    <source>
        <dbReference type="Proteomes" id="UP000238956"/>
    </source>
</evidence>
<dbReference type="GO" id="GO:0051301">
    <property type="term" value="P:cell division"/>
    <property type="evidence" value="ECO:0007669"/>
    <property type="project" value="UniProtKB-KW"/>
</dbReference>
<keyword evidence="3" id="KW-1003">Cell membrane</keyword>
<organism evidence="17 18">
    <name type="scientific">Streptococcus pluranimalium</name>
    <dbReference type="NCBI Taxonomy" id="82348"/>
    <lineage>
        <taxon>Bacteria</taxon>
        <taxon>Bacillati</taxon>
        <taxon>Bacillota</taxon>
        <taxon>Bacilli</taxon>
        <taxon>Lactobacillales</taxon>
        <taxon>Streptococcaceae</taxon>
        <taxon>Streptococcus</taxon>
    </lineage>
</organism>
<feature type="transmembrane region" description="Helical" evidence="15">
    <location>
        <begin position="31"/>
        <end position="51"/>
    </location>
</feature>
<evidence type="ECO:0000256" key="14">
    <source>
        <dbReference type="ARBA" id="ARBA00055980"/>
    </source>
</evidence>
<dbReference type="InterPro" id="IPR036138">
    <property type="entry name" value="PBP_dimer_sf"/>
</dbReference>
<evidence type="ECO:0000256" key="2">
    <source>
        <dbReference type="ARBA" id="ARBA00007171"/>
    </source>
</evidence>
<reference evidence="17 18" key="2">
    <citation type="submission" date="2018-02" db="EMBL/GenBank/DDBJ databases">
        <title>Whole genome sequencing analysis of Streptococcus pluranimalium isolated from cattle infected mastitis in China.</title>
        <authorList>
            <person name="Zhang J.-R."/>
            <person name="Hu G.-Z."/>
        </authorList>
    </citation>
    <scope>NUCLEOTIDE SEQUENCE [LARGE SCALE GENOMIC DNA]</scope>
    <source>
        <strain evidence="17 18">TH11417</strain>
    </source>
</reference>
<comment type="function">
    <text evidence="14">A transpeptidase that forms peptide cross-links between adjacent glycan strands in cell wall peptidoglycan (PG). Part of the divisome machinery that synthesizes the septal cross wall. Beta-lactams inactivate the PBPs by acylating an essential serine residue in the active site of these proteins.</text>
</comment>
<feature type="domain" description="PASTA" evidence="16">
    <location>
        <begin position="691"/>
        <end position="748"/>
    </location>
</feature>
<dbReference type="PROSITE" id="PS51178">
    <property type="entry name" value="PASTA"/>
    <property type="match status" value="2"/>
</dbReference>
<keyword evidence="13" id="KW-0961">Cell wall biogenesis/degradation</keyword>
<evidence type="ECO:0000256" key="9">
    <source>
        <dbReference type="ARBA" id="ARBA00022989"/>
    </source>
</evidence>
<dbReference type="PANTHER" id="PTHR30627:SF26">
    <property type="entry name" value="PENICILLIN-BINDING PROTEIN 2B"/>
    <property type="match status" value="1"/>
</dbReference>
<comment type="subcellular location">
    <subcellularLocation>
        <location evidence="1">Cell membrane</location>
        <topology evidence="1">Single-pass membrane protein</topology>
    </subcellularLocation>
</comment>
<dbReference type="Gene3D" id="3.90.1310.10">
    <property type="entry name" value="Penicillin-binding protein 2a (Domain 2)"/>
    <property type="match status" value="1"/>
</dbReference>
<evidence type="ECO:0000256" key="3">
    <source>
        <dbReference type="ARBA" id="ARBA00022475"/>
    </source>
</evidence>
<evidence type="ECO:0000256" key="10">
    <source>
        <dbReference type="ARBA" id="ARBA00023136"/>
    </source>
</evidence>
<dbReference type="InterPro" id="IPR053467">
    <property type="entry name" value="PbpX"/>
</dbReference>
<dbReference type="InterPro" id="IPR012338">
    <property type="entry name" value="Beta-lactam/transpept-like"/>
</dbReference>
<evidence type="ECO:0000256" key="1">
    <source>
        <dbReference type="ARBA" id="ARBA00004162"/>
    </source>
</evidence>
<dbReference type="InterPro" id="IPR001460">
    <property type="entry name" value="PCN-bd_Tpept"/>
</dbReference>
<dbReference type="PANTHER" id="PTHR30627">
    <property type="entry name" value="PEPTIDOGLYCAN D,D-TRANSPEPTIDASE"/>
    <property type="match status" value="1"/>
</dbReference>
<keyword evidence="12" id="KW-0131">Cell cycle</keyword>
<feature type="domain" description="PASTA" evidence="16">
    <location>
        <begin position="631"/>
        <end position="690"/>
    </location>
</feature>
<dbReference type="EMBL" id="CP025536">
    <property type="protein sequence ID" value="AUW95956.1"/>
    <property type="molecule type" value="Genomic_DNA"/>
</dbReference>
<comment type="similarity">
    <text evidence="2">Belongs to the transpeptidase family.</text>
</comment>
<keyword evidence="4" id="KW-0132">Cell division</keyword>
<keyword evidence="6" id="KW-0677">Repeat</keyword>
<gene>
    <name evidence="17" type="ORF">C0J00_01840</name>
</gene>
<dbReference type="InterPro" id="IPR005543">
    <property type="entry name" value="PASTA_dom"/>
</dbReference>
<keyword evidence="5 15" id="KW-0812">Transmembrane</keyword>
<dbReference type="GO" id="GO:0009252">
    <property type="term" value="P:peptidoglycan biosynthetic process"/>
    <property type="evidence" value="ECO:0007669"/>
    <property type="project" value="UniProtKB-KW"/>
</dbReference>
<dbReference type="InterPro" id="IPR050515">
    <property type="entry name" value="Beta-lactam/transpept"/>
</dbReference>
<dbReference type="Pfam" id="PF00905">
    <property type="entry name" value="Transpeptidase"/>
    <property type="match status" value="1"/>
</dbReference>
<evidence type="ECO:0000256" key="8">
    <source>
        <dbReference type="ARBA" id="ARBA00022984"/>
    </source>
</evidence>
<dbReference type="KEGG" id="splr:C0J00_01840"/>
<evidence type="ECO:0000256" key="6">
    <source>
        <dbReference type="ARBA" id="ARBA00022737"/>
    </source>
</evidence>